<organism evidence="3 4">
    <name type="scientific">Metarhizium rileyi (strain RCEF 4871)</name>
    <name type="common">Nomuraea rileyi</name>
    <dbReference type="NCBI Taxonomy" id="1649241"/>
    <lineage>
        <taxon>Eukaryota</taxon>
        <taxon>Fungi</taxon>
        <taxon>Dikarya</taxon>
        <taxon>Ascomycota</taxon>
        <taxon>Pezizomycotina</taxon>
        <taxon>Sordariomycetes</taxon>
        <taxon>Hypocreomycetidae</taxon>
        <taxon>Hypocreales</taxon>
        <taxon>Clavicipitaceae</taxon>
        <taxon>Metarhizium</taxon>
    </lineage>
</organism>
<dbReference type="Proteomes" id="UP000317257">
    <property type="component" value="Unassembled WGS sequence"/>
</dbReference>
<sequence length="239" mass="27217">MVRLSKRTSPEDQSPELPIFWIVLITIVVIIAISGVAAATFILVLKYRQRQPYYPVRPADYQSSGSTLPRKKFKESTSDSLESGTEHQREYMIRKSLASRTASNESHAQSATIDDEDQGESSYGPMERSRQNETKRSLVDDWKRFEAGIRRDNLRSMRRHPGMATPTYPAATRRTPEPLMRSSRPLGTTEEVTEEGEGGDIELQMRLDWGHERALYEHQRETAARKTRSTWGIGSQSSV</sequence>
<protein>
    <submittedName>
        <fullName evidence="3">Uncharacterized protein</fullName>
    </submittedName>
</protein>
<feature type="compositionally biased region" description="Low complexity" evidence="1">
    <location>
        <begin position="164"/>
        <end position="173"/>
    </location>
</feature>
<evidence type="ECO:0000256" key="2">
    <source>
        <dbReference type="SAM" id="Phobius"/>
    </source>
</evidence>
<evidence type="ECO:0000313" key="4">
    <source>
        <dbReference type="Proteomes" id="UP000317257"/>
    </source>
</evidence>
<dbReference type="EMBL" id="SBHS01000011">
    <property type="protein sequence ID" value="TWU74557.1"/>
    <property type="molecule type" value="Genomic_DNA"/>
</dbReference>
<comment type="caution">
    <text evidence="3">The sequence shown here is derived from an EMBL/GenBank/DDBJ whole genome shotgun (WGS) entry which is preliminary data.</text>
</comment>
<feature type="compositionally biased region" description="Basic and acidic residues" evidence="1">
    <location>
        <begin position="84"/>
        <end position="93"/>
    </location>
</feature>
<keyword evidence="2" id="KW-0472">Membrane</keyword>
<keyword evidence="2" id="KW-1133">Transmembrane helix</keyword>
<keyword evidence="2" id="KW-0812">Transmembrane</keyword>
<feature type="region of interest" description="Disordered" evidence="1">
    <location>
        <begin position="220"/>
        <end position="239"/>
    </location>
</feature>
<gene>
    <name evidence="3" type="ORF">ED733_006265</name>
</gene>
<feature type="transmembrane region" description="Helical" evidence="2">
    <location>
        <begin position="20"/>
        <end position="45"/>
    </location>
</feature>
<feature type="region of interest" description="Disordered" evidence="1">
    <location>
        <begin position="56"/>
        <end position="136"/>
    </location>
</feature>
<proteinExistence type="predicted"/>
<feature type="region of interest" description="Disordered" evidence="1">
    <location>
        <begin position="159"/>
        <end position="197"/>
    </location>
</feature>
<feature type="compositionally biased region" description="Polar residues" evidence="1">
    <location>
        <begin position="229"/>
        <end position="239"/>
    </location>
</feature>
<evidence type="ECO:0000256" key="1">
    <source>
        <dbReference type="SAM" id="MobiDB-lite"/>
    </source>
</evidence>
<accession>A0A5C6GBW4</accession>
<feature type="compositionally biased region" description="Basic and acidic residues" evidence="1">
    <location>
        <begin position="127"/>
        <end position="136"/>
    </location>
</feature>
<dbReference type="AlphaFoldDB" id="A0A5C6GBW4"/>
<name>A0A5C6GBW4_METRR</name>
<reference evidence="4" key="1">
    <citation type="submission" date="2018-12" db="EMBL/GenBank/DDBJ databases">
        <title>The complete genome of Metarhizium rileyi, a key fungal pathogen of Lepidoptera.</title>
        <authorList>
            <person name="Binneck E."/>
            <person name="Lastra C.C.L."/>
            <person name="Sosa-Gomez D.R."/>
        </authorList>
    </citation>
    <scope>NUCLEOTIDE SEQUENCE [LARGE SCALE GENOMIC DNA]</scope>
    <source>
        <strain evidence="4">Cep018-CH2</strain>
    </source>
</reference>
<feature type="compositionally biased region" description="Polar residues" evidence="1">
    <location>
        <begin position="98"/>
        <end position="112"/>
    </location>
</feature>
<evidence type="ECO:0000313" key="3">
    <source>
        <dbReference type="EMBL" id="TWU74557.1"/>
    </source>
</evidence>